<dbReference type="Gene3D" id="3.40.50.1000">
    <property type="entry name" value="HAD superfamily/HAD-like"/>
    <property type="match status" value="1"/>
</dbReference>
<dbReference type="EMBL" id="JANGCH010000008">
    <property type="protein sequence ID" value="MCQ5121915.1"/>
    <property type="molecule type" value="Genomic_DNA"/>
</dbReference>
<dbReference type="InterPro" id="IPR006379">
    <property type="entry name" value="HAD-SF_hydro_IIB"/>
</dbReference>
<dbReference type="InterPro" id="IPR036412">
    <property type="entry name" value="HAD-like_sf"/>
</dbReference>
<comment type="caution">
    <text evidence="1">The sequence shown here is derived from an EMBL/GenBank/DDBJ whole genome shotgun (WGS) entry which is preliminary data.</text>
</comment>
<dbReference type="InterPro" id="IPR023214">
    <property type="entry name" value="HAD_sf"/>
</dbReference>
<accession>A0ABT1SMJ7</accession>
<reference evidence="1 2" key="1">
    <citation type="submission" date="2022-06" db="EMBL/GenBank/DDBJ databases">
        <title>Isolation of gut microbiota from human fecal samples.</title>
        <authorList>
            <person name="Pamer E.G."/>
            <person name="Barat B."/>
            <person name="Waligurski E."/>
            <person name="Medina S."/>
            <person name="Paddock L."/>
            <person name="Mostad J."/>
        </authorList>
    </citation>
    <scope>NUCLEOTIDE SEQUENCE [LARGE SCALE GENOMIC DNA]</scope>
    <source>
        <strain evidence="1 2">DFI.6.1</strain>
    </source>
</reference>
<evidence type="ECO:0000313" key="2">
    <source>
        <dbReference type="Proteomes" id="UP001524435"/>
    </source>
</evidence>
<protein>
    <submittedName>
        <fullName evidence="1">Cof-type HAD-IIB family hydrolase</fullName>
    </submittedName>
</protein>
<dbReference type="Proteomes" id="UP001524435">
    <property type="component" value="Unassembled WGS sequence"/>
</dbReference>
<dbReference type="NCBIfam" id="TIGR01484">
    <property type="entry name" value="HAD-SF-IIB"/>
    <property type="match status" value="1"/>
</dbReference>
<dbReference type="PANTHER" id="PTHR10000">
    <property type="entry name" value="PHOSPHOSERINE PHOSPHATASE"/>
    <property type="match status" value="1"/>
</dbReference>
<name>A0ABT1SMJ7_9FIRM</name>
<gene>
    <name evidence="1" type="ORF">NE663_06525</name>
</gene>
<proteinExistence type="predicted"/>
<dbReference type="PANTHER" id="PTHR10000:SF8">
    <property type="entry name" value="HAD SUPERFAMILY HYDROLASE-LIKE, TYPE 3"/>
    <property type="match status" value="1"/>
</dbReference>
<evidence type="ECO:0000313" key="1">
    <source>
        <dbReference type="EMBL" id="MCQ5121915.1"/>
    </source>
</evidence>
<dbReference type="Gene3D" id="3.30.1240.10">
    <property type="match status" value="1"/>
</dbReference>
<keyword evidence="2" id="KW-1185">Reference proteome</keyword>
<organism evidence="1 2">
    <name type="scientific">Massilicoli timonensis</name>
    <dbReference type="NCBI Taxonomy" id="2015901"/>
    <lineage>
        <taxon>Bacteria</taxon>
        <taxon>Bacillati</taxon>
        <taxon>Bacillota</taxon>
        <taxon>Erysipelotrichia</taxon>
        <taxon>Erysipelotrichales</taxon>
        <taxon>Erysipelotrichaceae</taxon>
        <taxon>Massilicoli</taxon>
    </lineage>
</organism>
<dbReference type="RefSeq" id="WP_256197815.1">
    <property type="nucleotide sequence ID" value="NZ_CALVCM010000004.1"/>
</dbReference>
<sequence length="257" mass="28704">MILASDYDGTLRVSKRVEPYDLEMIRRWQQAGHRFIAVTGRSMQTFEKEMEINAFHPDFIVTNNGGALYDRDGCQVKVNEIPFEQAMHIYHYLTQLPCSSIVVNEGKYRAVQVLDEASYDAKGREAGPYSVEEIIAKGRIAQFVLFIGDETLRHQIAKEIEMRFGDVVQPFINVDCIDIVPKGCDKGKGLKQAIALLKAEGEVYAIGDSYNDLPMLDAYIGCCVAHADDAIKAHAAYVFAGVGEAIAYLLAKQEEKK</sequence>
<keyword evidence="1" id="KW-0378">Hydrolase</keyword>
<dbReference type="SUPFAM" id="SSF56784">
    <property type="entry name" value="HAD-like"/>
    <property type="match status" value="1"/>
</dbReference>
<dbReference type="GO" id="GO:0016787">
    <property type="term" value="F:hydrolase activity"/>
    <property type="evidence" value="ECO:0007669"/>
    <property type="project" value="UniProtKB-KW"/>
</dbReference>
<dbReference type="Pfam" id="PF08282">
    <property type="entry name" value="Hydrolase_3"/>
    <property type="match status" value="1"/>
</dbReference>